<dbReference type="InterPro" id="IPR002880">
    <property type="entry name" value="Pyrv_Fd/Flavodoxin_OxRdtase_N"/>
</dbReference>
<feature type="domain" description="Pyruvate flavodoxin/ferredoxin oxidoreductase pyrimidine binding" evidence="2">
    <location>
        <begin position="15"/>
        <end position="191"/>
    </location>
</feature>
<dbReference type="GO" id="GO:0047553">
    <property type="term" value="F:2-oxoglutarate synthase activity"/>
    <property type="evidence" value="ECO:0007669"/>
    <property type="project" value="UniProtKB-EC"/>
</dbReference>
<dbReference type="Proteomes" id="UP000035648">
    <property type="component" value="Chromosome"/>
</dbReference>
<accession>A0A0G4B4A2</accession>
<dbReference type="InterPro" id="IPR052368">
    <property type="entry name" value="2-oxoacid_oxidoreductase"/>
</dbReference>
<dbReference type="Pfam" id="PF01855">
    <property type="entry name" value="POR_N"/>
    <property type="match status" value="1"/>
</dbReference>
<evidence type="ECO:0000256" key="1">
    <source>
        <dbReference type="ARBA" id="ARBA00023002"/>
    </source>
</evidence>
<evidence type="ECO:0000313" key="5">
    <source>
        <dbReference type="Proteomes" id="UP000035648"/>
    </source>
</evidence>
<dbReference type="Gene3D" id="3.40.50.970">
    <property type="match status" value="1"/>
</dbReference>
<dbReference type="SUPFAM" id="SSF52518">
    <property type="entry name" value="Thiamin diphosphate-binding fold (THDP-binding)"/>
    <property type="match status" value="1"/>
</dbReference>
<dbReference type="KEGG" id="bbgw:UT28_C0001G0985"/>
<dbReference type="PANTHER" id="PTHR43088">
    <property type="entry name" value="SUBUNIT OF PYRUVATE:FLAVODOXIN OXIDOREDUCTASE-RELATED"/>
    <property type="match status" value="1"/>
</dbReference>
<reference evidence="4 5" key="1">
    <citation type="journal article" date="2015" name="Nature">
        <title>rRNA introns, odd ribosomes, and small enigmatic genomes across a large radiation of phyla.</title>
        <authorList>
            <person name="Brown C.T."/>
            <person name="Hug L.A."/>
            <person name="Thomas B.C."/>
            <person name="Sharon I."/>
            <person name="Castelle C.J."/>
            <person name="Singh A."/>
            <person name="Wilkins M.J."/>
            <person name="Williams K.H."/>
            <person name="Banfield J.F."/>
        </authorList>
    </citation>
    <scope>NUCLEOTIDE SEQUENCE [LARGE SCALE GENOMIC DNA]</scope>
</reference>
<proteinExistence type="predicted"/>
<dbReference type="PANTHER" id="PTHR43088:SF1">
    <property type="entry name" value="SUBUNIT OF PYRUVATE:FLAVODOXIN OXIDOREDUCTASE"/>
    <property type="match status" value="1"/>
</dbReference>
<dbReference type="Gene3D" id="3.40.50.920">
    <property type="match status" value="1"/>
</dbReference>
<evidence type="ECO:0000259" key="2">
    <source>
        <dbReference type="Pfam" id="PF01855"/>
    </source>
</evidence>
<organism evidence="4 5">
    <name type="scientific">Berkelbacteria bacterium GW2011_GWE1_39_12</name>
    <dbReference type="NCBI Taxonomy" id="1618337"/>
    <lineage>
        <taxon>Bacteria</taxon>
        <taxon>Candidatus Berkelbacteria</taxon>
    </lineage>
</organism>
<dbReference type="EMBL" id="CP011213">
    <property type="protein sequence ID" value="AKM82761.1"/>
    <property type="molecule type" value="Genomic_DNA"/>
</dbReference>
<dbReference type="SUPFAM" id="SSF52922">
    <property type="entry name" value="TK C-terminal domain-like"/>
    <property type="match status" value="1"/>
</dbReference>
<dbReference type="InterPro" id="IPR009014">
    <property type="entry name" value="Transketo_C/PFOR_II"/>
</dbReference>
<gene>
    <name evidence="4" type="primary">korA2</name>
    <name evidence="4" type="ORF">UT28_C0001G0985</name>
</gene>
<protein>
    <submittedName>
        <fullName evidence="4">2-oxoglutarate synthase KorA</fullName>
        <ecNumber evidence="4">1.2.7.3</ecNumber>
    </submittedName>
</protein>
<dbReference type="Pfam" id="PF17147">
    <property type="entry name" value="PFOR_II"/>
    <property type="match status" value="1"/>
</dbReference>
<dbReference type="InterPro" id="IPR033412">
    <property type="entry name" value="PFOR_II"/>
</dbReference>
<name>A0A0G4B4A2_9BACT</name>
<dbReference type="CDD" id="cd07034">
    <property type="entry name" value="TPP_PYR_PFOR_IOR-alpha_like"/>
    <property type="match status" value="1"/>
</dbReference>
<dbReference type="EC" id="1.2.7.3" evidence="4"/>
<dbReference type="InterPro" id="IPR029061">
    <property type="entry name" value="THDP-binding"/>
</dbReference>
<sequence length="356" mass="39105">MNKELLTGNQAIVKGALASGAQMMTGYPITPTTEILENWAEEAAKNSNLNFLQTEDEMSAGFSMIGGVLAGLKTFSATAGPGNVLMQDALVMAESMRLPTVVFINQRGGPSTGTVIYSQQELNLTCFGGNGEGLRIVYSVGNPQEMYDYAIKAFNTAWRYRFPAFVLGDGYSAKTLTEVETYSLEERKIERVSSAPYLLGEDNSSGSVNLRNTYNLETELNTLLMKHKMAFDGFTSEIVEFDDYQTLGAEIVIVAHGNIAISAKCAIDILKSEDEKVGLFRPITLNPFPSETLRSVVQKKKLIVVIESSLGQFERMVKENLYGENIPMVAIKKPALGINPDEIVERVKDFLKEMNG</sequence>
<dbReference type="STRING" id="1618337.UT28_C0001G0985"/>
<dbReference type="AlphaFoldDB" id="A0A0G4B4A2"/>
<evidence type="ECO:0000259" key="3">
    <source>
        <dbReference type="Pfam" id="PF17147"/>
    </source>
</evidence>
<feature type="domain" description="Pyruvate:ferredoxin oxidoreductase core" evidence="3">
    <location>
        <begin position="249"/>
        <end position="330"/>
    </location>
</feature>
<dbReference type="PATRIC" id="fig|1618337.4.peg.975"/>
<evidence type="ECO:0000313" key="4">
    <source>
        <dbReference type="EMBL" id="AKM82761.1"/>
    </source>
</evidence>
<keyword evidence="1 4" id="KW-0560">Oxidoreductase</keyword>